<dbReference type="InterPro" id="IPR000873">
    <property type="entry name" value="AMP-dep_synth/lig_dom"/>
</dbReference>
<accession>A0A6A3SJ18</accession>
<dbReference type="Proteomes" id="UP000441208">
    <property type="component" value="Unassembled WGS sequence"/>
</dbReference>
<reference evidence="6 7" key="1">
    <citation type="submission" date="2018-08" db="EMBL/GenBank/DDBJ databases">
        <title>Genomic investigation of the strawberry pathogen Phytophthora fragariae indicates pathogenicity is determined by transcriptional variation in three key races.</title>
        <authorList>
            <person name="Adams T.M."/>
            <person name="Armitage A.D."/>
            <person name="Sobczyk M.K."/>
            <person name="Bates H.J."/>
            <person name="Dunwell J.M."/>
            <person name="Nellist C.F."/>
            <person name="Harrison R.J."/>
        </authorList>
    </citation>
    <scope>NUCLEOTIDE SEQUENCE [LARGE SCALE GENOMIC DNA]</scope>
    <source>
        <strain evidence="6 7">NOV-71</strain>
        <strain evidence="5 9">ONT-3</strain>
        <strain evidence="4 8">SCRP245</strain>
    </source>
</reference>
<evidence type="ECO:0000313" key="5">
    <source>
        <dbReference type="EMBL" id="KAE9117749.1"/>
    </source>
</evidence>
<gene>
    <name evidence="6" type="ORF">PF007_g8992</name>
    <name evidence="5" type="ORF">PF010_g8482</name>
    <name evidence="4" type="ORF">PF011_g20563</name>
</gene>
<sequence>MMNGSAPLSKDVKEFCQIVFGATMLEGYGLTETGAVISCSTDEIPPGDHIGIPLGNVQICLEDVPEMNYTSHDSPCPRGEILMKGDNLFVGYYKQPELTKEALDADGWLHTGDIGCWNLDGTLRIIDRKKNIFKLSQGEYAFVHGDSLKNYLVGIIVPDSEVVAKWAKDRDLKASFEELCASDSPAGAELKADITREMERLATEYKLFGFERVKKFHVHSEQFTPENDFATPTFKLKRPLIVKHFSPELEGMYTE</sequence>
<comment type="caution">
    <text evidence="6">The sequence shown here is derived from an EMBL/GenBank/DDBJ whole genome shotgun (WGS) entry which is preliminary data.</text>
</comment>
<evidence type="ECO:0000256" key="1">
    <source>
        <dbReference type="ARBA" id="ARBA00022741"/>
    </source>
</evidence>
<organism evidence="6 7">
    <name type="scientific">Phytophthora fragariae</name>
    <dbReference type="NCBI Taxonomy" id="53985"/>
    <lineage>
        <taxon>Eukaryota</taxon>
        <taxon>Sar</taxon>
        <taxon>Stramenopiles</taxon>
        <taxon>Oomycota</taxon>
        <taxon>Peronosporomycetes</taxon>
        <taxon>Peronosporales</taxon>
        <taxon>Peronosporaceae</taxon>
        <taxon>Phytophthora</taxon>
    </lineage>
</organism>
<proteinExistence type="predicted"/>
<dbReference type="GO" id="GO:0004467">
    <property type="term" value="F:long-chain fatty acid-CoA ligase activity"/>
    <property type="evidence" value="ECO:0007669"/>
    <property type="project" value="TreeGrafter"/>
</dbReference>
<protein>
    <recommendedName>
        <fullName evidence="3">AMP-dependent synthetase/ligase domain-containing protein</fullName>
    </recommendedName>
</protein>
<dbReference type="Gene3D" id="3.40.50.12780">
    <property type="entry name" value="N-terminal domain of ligase-like"/>
    <property type="match status" value="1"/>
</dbReference>
<evidence type="ECO:0000259" key="3">
    <source>
        <dbReference type="Pfam" id="PF00501"/>
    </source>
</evidence>
<dbReference type="GO" id="GO:0016020">
    <property type="term" value="C:membrane"/>
    <property type="evidence" value="ECO:0007669"/>
    <property type="project" value="TreeGrafter"/>
</dbReference>
<dbReference type="EMBL" id="QXFW01001854">
    <property type="protein sequence ID" value="KAE8984989.1"/>
    <property type="molecule type" value="Genomic_DNA"/>
</dbReference>
<dbReference type="EMBL" id="QXFZ01000392">
    <property type="protein sequence ID" value="KAE9118237.1"/>
    <property type="molecule type" value="Genomic_DNA"/>
</dbReference>
<dbReference type="GO" id="GO:0005524">
    <property type="term" value="F:ATP binding"/>
    <property type="evidence" value="ECO:0007669"/>
    <property type="project" value="UniProtKB-KW"/>
</dbReference>
<keyword evidence="1" id="KW-0547">Nucleotide-binding</keyword>
<keyword evidence="2" id="KW-0067">ATP-binding</keyword>
<dbReference type="EMBL" id="QXFX01000385">
    <property type="protein sequence ID" value="KAE9117749.1"/>
    <property type="molecule type" value="Genomic_DNA"/>
</dbReference>
<dbReference type="InterPro" id="IPR042099">
    <property type="entry name" value="ANL_N_sf"/>
</dbReference>
<dbReference type="Proteomes" id="UP000488956">
    <property type="component" value="Unassembled WGS sequence"/>
</dbReference>
<evidence type="ECO:0000313" key="8">
    <source>
        <dbReference type="Proteomes" id="UP000460718"/>
    </source>
</evidence>
<name>A0A6A3SJ18_9STRA</name>
<evidence type="ECO:0000313" key="7">
    <source>
        <dbReference type="Proteomes" id="UP000441208"/>
    </source>
</evidence>
<dbReference type="Pfam" id="PF00501">
    <property type="entry name" value="AMP-binding"/>
    <property type="match status" value="1"/>
</dbReference>
<evidence type="ECO:0000313" key="6">
    <source>
        <dbReference type="EMBL" id="KAE9118237.1"/>
    </source>
</evidence>
<evidence type="ECO:0000256" key="2">
    <source>
        <dbReference type="ARBA" id="ARBA00022840"/>
    </source>
</evidence>
<evidence type="ECO:0000313" key="4">
    <source>
        <dbReference type="EMBL" id="KAE8984989.1"/>
    </source>
</evidence>
<dbReference type="AlphaFoldDB" id="A0A6A3SJ18"/>
<evidence type="ECO:0000313" key="9">
    <source>
        <dbReference type="Proteomes" id="UP000488956"/>
    </source>
</evidence>
<dbReference type="PANTHER" id="PTHR43272:SF33">
    <property type="entry name" value="AMP-BINDING DOMAIN-CONTAINING PROTEIN-RELATED"/>
    <property type="match status" value="1"/>
</dbReference>
<dbReference type="SUPFAM" id="SSF56801">
    <property type="entry name" value="Acetyl-CoA synthetase-like"/>
    <property type="match status" value="1"/>
</dbReference>
<dbReference type="PANTHER" id="PTHR43272">
    <property type="entry name" value="LONG-CHAIN-FATTY-ACID--COA LIGASE"/>
    <property type="match status" value="1"/>
</dbReference>
<dbReference type="GO" id="GO:0005783">
    <property type="term" value="C:endoplasmic reticulum"/>
    <property type="evidence" value="ECO:0007669"/>
    <property type="project" value="TreeGrafter"/>
</dbReference>
<feature type="domain" description="AMP-dependent synthetase/ligase" evidence="3">
    <location>
        <begin position="2"/>
        <end position="93"/>
    </location>
</feature>
<dbReference type="Proteomes" id="UP000460718">
    <property type="component" value="Unassembled WGS sequence"/>
</dbReference>